<dbReference type="CDD" id="cd16145">
    <property type="entry name" value="ARS_like"/>
    <property type="match status" value="1"/>
</dbReference>
<feature type="domain" description="Sulfatase N-terminal" evidence="4">
    <location>
        <begin position="23"/>
        <end position="349"/>
    </location>
</feature>
<feature type="signal peptide" evidence="3">
    <location>
        <begin position="1"/>
        <end position="19"/>
    </location>
</feature>
<sequence>MQNLLSLGLTLTLASSLLAADKPNIVYIIVDDLGIGDLSCYGQKNFQTPHIDSLAKEGMLFSAHYSGSTVCAPARSSLMTGQDQGHTYIRGNGAHELRKSDTTFAHLLKQAGYTTGMVGKSCVTGNTKNPQAPHNSGFDYFYGTLSHVTAHHHWPTHIFEQGKKKAIPGNKTKSGTVYIQDRYTEKGLEFIEANKQKPFALLLSYSAPHADIDVPMDSVTPFLGKFDPEVRYKGGHYKACNHVKATYAGMVTRLDKHVGSILAKLKELDLDENTIVSFTSDNGPTKAGGYHWDFHNSNGKLRGGKRDLYEGGIRVPFLVRWPAKIKPASITHHPSAFWDVLPTFCDIAQVTPPKNIQGISFLPTLTGSTQPAHPYLYWEFHEKGGKVALRKDHWKIVRLNMHAKSPSPYELYNLIEDPSETSNIAEKHPEKLQELTTLLENHRQKSPIKKWNFR</sequence>
<dbReference type="PANTHER" id="PTHR42693">
    <property type="entry name" value="ARYLSULFATASE FAMILY MEMBER"/>
    <property type="match status" value="1"/>
</dbReference>
<dbReference type="Proteomes" id="UP001597389">
    <property type="component" value="Unassembled WGS sequence"/>
</dbReference>
<dbReference type="PANTHER" id="PTHR42693:SF53">
    <property type="entry name" value="ENDO-4-O-SULFATASE"/>
    <property type="match status" value="1"/>
</dbReference>
<dbReference type="Pfam" id="PF00884">
    <property type="entry name" value="Sulfatase"/>
    <property type="match status" value="1"/>
</dbReference>
<dbReference type="SUPFAM" id="SSF53649">
    <property type="entry name" value="Alkaline phosphatase-like"/>
    <property type="match status" value="1"/>
</dbReference>
<name>A0ABW4ZB99_9BACT</name>
<dbReference type="InterPro" id="IPR000917">
    <property type="entry name" value="Sulfatase_N"/>
</dbReference>
<accession>A0ABW4ZB99</accession>
<dbReference type="InterPro" id="IPR050738">
    <property type="entry name" value="Sulfatase"/>
</dbReference>
<comment type="similarity">
    <text evidence="1">Belongs to the sulfatase family.</text>
</comment>
<reference evidence="6" key="1">
    <citation type="journal article" date="2019" name="Int. J. Syst. Evol. Microbiol.">
        <title>The Global Catalogue of Microorganisms (GCM) 10K type strain sequencing project: providing services to taxonomists for standard genome sequencing and annotation.</title>
        <authorList>
            <consortium name="The Broad Institute Genomics Platform"/>
            <consortium name="The Broad Institute Genome Sequencing Center for Infectious Disease"/>
            <person name="Wu L."/>
            <person name="Ma J."/>
        </authorList>
    </citation>
    <scope>NUCLEOTIDE SEQUENCE [LARGE SCALE GENOMIC DNA]</scope>
    <source>
        <strain evidence="6">CCUG 57942</strain>
    </source>
</reference>
<comment type="caution">
    <text evidence="5">The sequence shown here is derived from an EMBL/GenBank/DDBJ whole genome shotgun (WGS) entry which is preliminary data.</text>
</comment>
<keyword evidence="6" id="KW-1185">Reference proteome</keyword>
<evidence type="ECO:0000256" key="2">
    <source>
        <dbReference type="ARBA" id="ARBA00022801"/>
    </source>
</evidence>
<evidence type="ECO:0000256" key="3">
    <source>
        <dbReference type="SAM" id="SignalP"/>
    </source>
</evidence>
<protein>
    <submittedName>
        <fullName evidence="5">Arylsulfatase</fullName>
    </submittedName>
</protein>
<dbReference type="RefSeq" id="WP_377088495.1">
    <property type="nucleotide sequence ID" value="NZ_JBHSJL010000014.1"/>
</dbReference>
<evidence type="ECO:0000313" key="6">
    <source>
        <dbReference type="Proteomes" id="UP001597389"/>
    </source>
</evidence>
<keyword evidence="3" id="KW-0732">Signal</keyword>
<organism evidence="5 6">
    <name type="scientific">Rubritalea tangerina</name>
    <dbReference type="NCBI Taxonomy" id="430798"/>
    <lineage>
        <taxon>Bacteria</taxon>
        <taxon>Pseudomonadati</taxon>
        <taxon>Verrucomicrobiota</taxon>
        <taxon>Verrucomicrobiia</taxon>
        <taxon>Verrucomicrobiales</taxon>
        <taxon>Rubritaleaceae</taxon>
        <taxon>Rubritalea</taxon>
    </lineage>
</organism>
<dbReference type="InterPro" id="IPR017850">
    <property type="entry name" value="Alkaline_phosphatase_core_sf"/>
</dbReference>
<feature type="chain" id="PRO_5046361890" evidence="3">
    <location>
        <begin position="20"/>
        <end position="454"/>
    </location>
</feature>
<evidence type="ECO:0000313" key="5">
    <source>
        <dbReference type="EMBL" id="MFD2159255.1"/>
    </source>
</evidence>
<proteinExistence type="inferred from homology"/>
<evidence type="ECO:0000256" key="1">
    <source>
        <dbReference type="ARBA" id="ARBA00008779"/>
    </source>
</evidence>
<keyword evidence="2" id="KW-0378">Hydrolase</keyword>
<dbReference type="EMBL" id="JBHUJB010000040">
    <property type="protein sequence ID" value="MFD2159255.1"/>
    <property type="molecule type" value="Genomic_DNA"/>
</dbReference>
<dbReference type="Gene3D" id="3.30.1120.10">
    <property type="match status" value="1"/>
</dbReference>
<dbReference type="Gene3D" id="3.40.720.10">
    <property type="entry name" value="Alkaline Phosphatase, subunit A"/>
    <property type="match status" value="1"/>
</dbReference>
<gene>
    <name evidence="5" type="ORF">ACFSW8_10130</name>
</gene>
<evidence type="ECO:0000259" key="4">
    <source>
        <dbReference type="Pfam" id="PF00884"/>
    </source>
</evidence>